<reference evidence="3" key="1">
    <citation type="journal article" date="2019" name="Int. J. Syst. Evol. Microbiol.">
        <title>The Global Catalogue of Microorganisms (GCM) 10K type strain sequencing project: providing services to taxonomists for standard genome sequencing and annotation.</title>
        <authorList>
            <consortium name="The Broad Institute Genomics Platform"/>
            <consortium name="The Broad Institute Genome Sequencing Center for Infectious Disease"/>
            <person name="Wu L."/>
            <person name="Ma J."/>
        </authorList>
    </citation>
    <scope>NUCLEOTIDE SEQUENCE [LARGE SCALE GENOMIC DNA]</scope>
    <source>
        <strain evidence="3">CECT 7297</strain>
    </source>
</reference>
<feature type="transmembrane region" description="Helical" evidence="1">
    <location>
        <begin position="20"/>
        <end position="44"/>
    </location>
</feature>
<organism evidence="2 3">
    <name type="scientific">Marinobacter lacisalsi</name>
    <dbReference type="NCBI Taxonomy" id="475979"/>
    <lineage>
        <taxon>Bacteria</taxon>
        <taxon>Pseudomonadati</taxon>
        <taxon>Pseudomonadota</taxon>
        <taxon>Gammaproteobacteria</taxon>
        <taxon>Pseudomonadales</taxon>
        <taxon>Marinobacteraceae</taxon>
        <taxon>Marinobacter</taxon>
    </lineage>
</organism>
<protein>
    <submittedName>
        <fullName evidence="2">FixH family protein</fullName>
    </submittedName>
</protein>
<sequence length="178" mass="19968">MSDTVMTHDDEASRPWYRQPWFWFLVLFPGMSITYCIIAITIAVNTQSSMVVDDYSKEGLGINQSLARDSLASDLGLEADIRQSDRQLEVTLKSQSDTLDVPDYLILQLFHPTIGDQDRIIQLSSVSPGVYRAQVTGKLDGRWYLDLSGPSSDWRIKGEGHFPAESGIVLRPDDTDRG</sequence>
<comment type="caution">
    <text evidence="2">The sequence shown here is derived from an EMBL/GenBank/DDBJ whole genome shotgun (WGS) entry which is preliminary data.</text>
</comment>
<evidence type="ECO:0000256" key="1">
    <source>
        <dbReference type="SAM" id="Phobius"/>
    </source>
</evidence>
<keyword evidence="1" id="KW-0812">Transmembrane</keyword>
<keyword evidence="1" id="KW-1133">Transmembrane helix</keyword>
<dbReference type="EMBL" id="JBHSDI010000056">
    <property type="protein sequence ID" value="MFC4260370.1"/>
    <property type="molecule type" value="Genomic_DNA"/>
</dbReference>
<evidence type="ECO:0000313" key="2">
    <source>
        <dbReference type="EMBL" id="MFC4260370.1"/>
    </source>
</evidence>
<dbReference type="InterPro" id="IPR008620">
    <property type="entry name" value="FixH"/>
</dbReference>
<evidence type="ECO:0000313" key="3">
    <source>
        <dbReference type="Proteomes" id="UP001595798"/>
    </source>
</evidence>
<proteinExistence type="predicted"/>
<name>A0ABV8QJ83_9GAMM</name>
<dbReference type="Proteomes" id="UP001595798">
    <property type="component" value="Unassembled WGS sequence"/>
</dbReference>
<dbReference type="RefSeq" id="WP_379888827.1">
    <property type="nucleotide sequence ID" value="NZ_JBHSDI010000056.1"/>
</dbReference>
<dbReference type="Pfam" id="PF05751">
    <property type="entry name" value="FixH"/>
    <property type="match status" value="1"/>
</dbReference>
<keyword evidence="3" id="KW-1185">Reference proteome</keyword>
<gene>
    <name evidence="2" type="ORF">ACFOZ5_15230</name>
</gene>
<accession>A0ABV8QJ83</accession>
<keyword evidence="1" id="KW-0472">Membrane</keyword>